<evidence type="ECO:0000313" key="4">
    <source>
        <dbReference type="EMBL" id="MCM1989455.1"/>
    </source>
</evidence>
<dbReference type="InterPro" id="IPR029045">
    <property type="entry name" value="ClpP/crotonase-like_dom_sf"/>
</dbReference>
<dbReference type="EMBL" id="JAGSOJ010000001">
    <property type="protein sequence ID" value="MCM1989455.1"/>
    <property type="molecule type" value="Genomic_DNA"/>
</dbReference>
<dbReference type="GO" id="GO:0008236">
    <property type="term" value="F:serine-type peptidase activity"/>
    <property type="evidence" value="ECO:0007669"/>
    <property type="project" value="InterPro"/>
</dbReference>
<accession>A0A9J6NY57</accession>
<dbReference type="RefSeq" id="WP_250858450.1">
    <property type="nucleotide sequence ID" value="NZ_JAGSOJ010000001.1"/>
</dbReference>
<dbReference type="Pfam" id="PF03572">
    <property type="entry name" value="Peptidase_S41"/>
    <property type="match status" value="1"/>
</dbReference>
<dbReference type="SUPFAM" id="SSF52096">
    <property type="entry name" value="ClpP/crotonase"/>
    <property type="match status" value="1"/>
</dbReference>
<feature type="chain" id="PRO_5039928845" description="Tail specific protease domain-containing protein" evidence="2">
    <location>
        <begin position="22"/>
        <end position="486"/>
    </location>
</feature>
<dbReference type="Proteomes" id="UP001056429">
    <property type="component" value="Unassembled WGS sequence"/>
</dbReference>
<reference evidence="4" key="2">
    <citation type="submission" date="2021-04" db="EMBL/GenBank/DDBJ databases">
        <authorList>
            <person name="Dong X."/>
        </authorList>
    </citation>
    <scope>NUCLEOTIDE SEQUENCE</scope>
    <source>
        <strain evidence="4">ZWT</strain>
    </source>
</reference>
<organism evidence="4 5">
    <name type="scientific">Oceanirhabdus seepicola</name>
    <dbReference type="NCBI Taxonomy" id="2828781"/>
    <lineage>
        <taxon>Bacteria</taxon>
        <taxon>Bacillati</taxon>
        <taxon>Bacillota</taxon>
        <taxon>Clostridia</taxon>
        <taxon>Eubacteriales</taxon>
        <taxon>Clostridiaceae</taxon>
        <taxon>Oceanirhabdus</taxon>
    </lineage>
</organism>
<name>A0A9J6NY57_9CLOT</name>
<feature type="domain" description="Tail specific protease" evidence="3">
    <location>
        <begin position="284"/>
        <end position="460"/>
    </location>
</feature>
<feature type="compositionally biased region" description="Basic and acidic residues" evidence="1">
    <location>
        <begin position="33"/>
        <end position="60"/>
    </location>
</feature>
<dbReference type="GO" id="GO:0006508">
    <property type="term" value="P:proteolysis"/>
    <property type="evidence" value="ECO:0007669"/>
    <property type="project" value="InterPro"/>
</dbReference>
<protein>
    <recommendedName>
        <fullName evidence="3">Tail specific protease domain-containing protein</fullName>
    </recommendedName>
</protein>
<evidence type="ECO:0000256" key="1">
    <source>
        <dbReference type="SAM" id="MobiDB-lite"/>
    </source>
</evidence>
<sequence length="486" mass="55842">MKLKKFVLFTITVMLSFNLLGCSPKNSTNLGNTERKKETKVTNTSKENKQKGNSDKEKKQNTNTILSHKEMKEDLDFLVETLENVHPKTYNGFSEEQLNIINTAYEQIKEPLKIGAFYFIANEIVCSFKDAHTNIYLNLNGEDTIIDLFPVWLRDGLYVKESIGELQKGDKILSLGGKKTEDLLIELSKLTPAENDNWIKSIGSLNIIKEPYLRYLNIIEDNYVNVKIQRKDKKMEIKLPLIAINTSKTDSLMDESFIHEKWVSFTIDNENSLGIFKLDHCNYNDEYKEGLNDFFQEVLKNNIQNIAIDLRENTGGNSRVINEFIQYLDVDNYFGYSSEIRYSSEARNQRPSEKLSGYKSHSVNKINNRKIGVTEMIFKGTVYAITSPFTFSSANDFAVVFRDNNIGKIIGEPTGNQPSSYGDCLQFKLPNSKYDYQVSFKNWKRPNTANDPENCLTPDIIVYTTIEDIINGRDPQLEKLKEVIKE</sequence>
<evidence type="ECO:0000259" key="3">
    <source>
        <dbReference type="Pfam" id="PF03572"/>
    </source>
</evidence>
<dbReference type="Gene3D" id="3.90.226.10">
    <property type="entry name" value="2-enoyl-CoA Hydratase, Chain A, domain 1"/>
    <property type="match status" value="1"/>
</dbReference>
<dbReference type="AlphaFoldDB" id="A0A9J6NY57"/>
<keyword evidence="5" id="KW-1185">Reference proteome</keyword>
<proteinExistence type="predicted"/>
<feature type="region of interest" description="Disordered" evidence="1">
    <location>
        <begin position="26"/>
        <end position="65"/>
    </location>
</feature>
<evidence type="ECO:0000313" key="5">
    <source>
        <dbReference type="Proteomes" id="UP001056429"/>
    </source>
</evidence>
<comment type="caution">
    <text evidence="4">The sequence shown here is derived from an EMBL/GenBank/DDBJ whole genome shotgun (WGS) entry which is preliminary data.</text>
</comment>
<evidence type="ECO:0000256" key="2">
    <source>
        <dbReference type="SAM" id="SignalP"/>
    </source>
</evidence>
<gene>
    <name evidence="4" type="ORF">KDK92_06860</name>
</gene>
<dbReference type="InterPro" id="IPR005151">
    <property type="entry name" value="Tail-specific_protease"/>
</dbReference>
<feature type="signal peptide" evidence="2">
    <location>
        <begin position="1"/>
        <end position="21"/>
    </location>
</feature>
<keyword evidence="2" id="KW-0732">Signal</keyword>
<reference evidence="4" key="1">
    <citation type="journal article" date="2021" name="mSystems">
        <title>Bacteria and Archaea Synergistically Convert Glycine Betaine to Biogenic Methane in the Formosa Cold Seep of the South China Sea.</title>
        <authorList>
            <person name="Li L."/>
            <person name="Zhang W."/>
            <person name="Zhang S."/>
            <person name="Song L."/>
            <person name="Sun Q."/>
            <person name="Zhang H."/>
            <person name="Xiang H."/>
            <person name="Dong X."/>
        </authorList>
    </citation>
    <scope>NUCLEOTIDE SEQUENCE</scope>
    <source>
        <strain evidence="4">ZWT</strain>
    </source>
</reference>